<geneLocation type="plasmid" evidence="1 2">
    <name>pCY186</name>
</geneLocation>
<dbReference type="HOGENOM" id="CLU_2068759_0_0_9"/>
<keyword evidence="2" id="KW-1185">Reference proteome</keyword>
<evidence type="ECO:0000313" key="2">
    <source>
        <dbReference type="Proteomes" id="UP000001299"/>
    </source>
</evidence>
<dbReference type="RefSeq" id="WP_013283203.1">
    <property type="nucleotide sequence ID" value="NC_014390.1"/>
</dbReference>
<name>E0S573_BUTPB</name>
<dbReference type="EMBL" id="CP001813">
    <property type="protein sequence ID" value="ADL36555.1"/>
    <property type="molecule type" value="Genomic_DNA"/>
</dbReference>
<dbReference type="AlphaFoldDB" id="E0S573"/>
<reference evidence="1 2" key="1">
    <citation type="journal article" date="2010" name="PLoS ONE">
        <title>The glycobiome of the rumen bacterium Butyrivibrio proteoclasticus B316(T) highlights adaptation to a polysaccharide-rich environment.</title>
        <authorList>
            <person name="Kelly W.J."/>
            <person name="Leahy S.C."/>
            <person name="Altermann E."/>
            <person name="Yeoman C.J."/>
            <person name="Dunne J.C."/>
            <person name="Kong Z."/>
            <person name="Pacheco D.M."/>
            <person name="Li D."/>
            <person name="Noel S.J."/>
            <person name="Moon C.D."/>
            <person name="Cookson A.L."/>
            <person name="Attwood G.T."/>
        </authorList>
    </citation>
    <scope>NUCLEOTIDE SEQUENCE [LARGE SCALE GENOMIC DNA]</scope>
    <source>
        <strain evidence="2">ATCC 51982 / DSM 14932 / B316</strain>
        <plasmid evidence="2">Plasmid pCY186</plasmid>
    </source>
</reference>
<dbReference type="eggNOG" id="ENOG5034AX0">
    <property type="taxonomic scope" value="Bacteria"/>
</dbReference>
<sequence>MGKIRVETNEDSLFLEGEKIHAVTAGEEYIFDLEDVVKMVILTTDMGPMYCDMGLAVDVGNGNVIFIMSDHRCYKSFLFDQIGKALPIDYQKVIEAASCIDNQVFLIYEKKNQEETAS</sequence>
<proteinExistence type="predicted"/>
<organism evidence="1 2">
    <name type="scientific">Butyrivibrio proteoclasticus (strain ATCC 51982 / DSM 14932 / B316)</name>
    <name type="common">Clostridium proteoclasticum</name>
    <dbReference type="NCBI Taxonomy" id="515622"/>
    <lineage>
        <taxon>Bacteria</taxon>
        <taxon>Bacillati</taxon>
        <taxon>Bacillota</taxon>
        <taxon>Clostridia</taxon>
        <taxon>Lachnospirales</taxon>
        <taxon>Lachnospiraceae</taxon>
        <taxon>Butyrivibrio</taxon>
    </lineage>
</organism>
<evidence type="ECO:0000313" key="1">
    <source>
        <dbReference type="EMBL" id="ADL36555.1"/>
    </source>
</evidence>
<keyword evidence="1" id="KW-0614">Plasmid</keyword>
<accession>E0S573</accession>
<protein>
    <submittedName>
        <fullName evidence="1">Uncharacterized protein</fullName>
    </submittedName>
</protein>
<dbReference type="Proteomes" id="UP000001299">
    <property type="component" value="Plasmid pCY186"/>
</dbReference>
<gene>
    <name evidence="1" type="ordered locus">bpr_IV191</name>
</gene>
<dbReference type="KEGG" id="bpb:bpr_IV191"/>